<gene>
    <name evidence="1" type="ORF">rCG_20501</name>
</gene>
<evidence type="ECO:0000313" key="2">
    <source>
        <dbReference type="Proteomes" id="UP000234681"/>
    </source>
</evidence>
<dbReference type="Proteomes" id="UP000234681">
    <property type="component" value="Chromosome 13"/>
</dbReference>
<organism evidence="1 2">
    <name type="scientific">Rattus norvegicus</name>
    <name type="common">Rat</name>
    <dbReference type="NCBI Taxonomy" id="10116"/>
    <lineage>
        <taxon>Eukaryota</taxon>
        <taxon>Metazoa</taxon>
        <taxon>Chordata</taxon>
        <taxon>Craniata</taxon>
        <taxon>Vertebrata</taxon>
        <taxon>Euteleostomi</taxon>
        <taxon>Mammalia</taxon>
        <taxon>Eutheria</taxon>
        <taxon>Euarchontoglires</taxon>
        <taxon>Glires</taxon>
        <taxon>Rodentia</taxon>
        <taxon>Myomorpha</taxon>
        <taxon>Muroidea</taxon>
        <taxon>Muridae</taxon>
        <taxon>Murinae</taxon>
        <taxon>Rattus</taxon>
    </lineage>
</organism>
<proteinExistence type="predicted"/>
<sequence length="111" mass="12501">MSVRWSRQESPEKATQRLRTFTTVFFPFFFLKMSPGFGVNDDSSHGLNVFLPFFEAIATGQLLDQLVPHGREQTAVSQKEWKKFAQDVPTGWLGESTPKAFVPGAWATGFT</sequence>
<reference evidence="2" key="1">
    <citation type="submission" date="2005-09" db="EMBL/GenBank/DDBJ databases">
        <authorList>
            <person name="Mural R.J."/>
            <person name="Li P.W."/>
            <person name="Adams M.D."/>
            <person name="Amanatides P.G."/>
            <person name="Baden-Tillson H."/>
            <person name="Barnstead M."/>
            <person name="Chin S.H."/>
            <person name="Dew I."/>
            <person name="Evans C.A."/>
            <person name="Ferriera S."/>
            <person name="Flanigan M."/>
            <person name="Fosler C."/>
            <person name="Glodek A."/>
            <person name="Gu Z."/>
            <person name="Holt R.A."/>
            <person name="Jennings D."/>
            <person name="Kraft C.L."/>
            <person name="Lu F."/>
            <person name="Nguyen T."/>
            <person name="Nusskern D.R."/>
            <person name="Pfannkoch C.M."/>
            <person name="Sitter C."/>
            <person name="Sutton G.G."/>
            <person name="Venter J.C."/>
            <person name="Wang Z."/>
            <person name="Woodage T."/>
            <person name="Zheng X.H."/>
            <person name="Zhong F."/>
        </authorList>
    </citation>
    <scope>NUCLEOTIDE SEQUENCE [LARGE SCALE GENOMIC DNA]</scope>
    <source>
        <strain>BN</strain>
        <strain evidence="2">Sprague-Dawley</strain>
    </source>
</reference>
<name>A6JGL5_RAT</name>
<dbReference type="EMBL" id="CH473985">
    <property type="protein sequence ID" value="EDL94871.1"/>
    <property type="molecule type" value="Genomic_DNA"/>
</dbReference>
<dbReference type="AlphaFoldDB" id="A6JGL5"/>
<accession>A6JGL5</accession>
<protein>
    <submittedName>
        <fullName evidence="1">RCG20501</fullName>
    </submittedName>
</protein>
<evidence type="ECO:0000313" key="1">
    <source>
        <dbReference type="EMBL" id="EDL94871.1"/>
    </source>
</evidence>